<evidence type="ECO:0000256" key="1">
    <source>
        <dbReference type="SAM" id="MobiDB-lite"/>
    </source>
</evidence>
<dbReference type="EMBL" id="BAABME010028225">
    <property type="protein sequence ID" value="GAA0177426.1"/>
    <property type="molecule type" value="Genomic_DNA"/>
</dbReference>
<dbReference type="AlphaFoldDB" id="A0AAV3RNI7"/>
<evidence type="ECO:0000313" key="2">
    <source>
        <dbReference type="EMBL" id="GAA0177426.1"/>
    </source>
</evidence>
<reference evidence="2 3" key="1">
    <citation type="submission" date="2024-01" db="EMBL/GenBank/DDBJ databases">
        <title>The complete chloroplast genome sequence of Lithospermum erythrorhizon: insights into the phylogenetic relationship among Boraginaceae species and the maternal lineages of purple gromwells.</title>
        <authorList>
            <person name="Okada T."/>
            <person name="Watanabe K."/>
        </authorList>
    </citation>
    <scope>NUCLEOTIDE SEQUENCE [LARGE SCALE GENOMIC DNA]</scope>
</reference>
<proteinExistence type="predicted"/>
<dbReference type="Proteomes" id="UP001454036">
    <property type="component" value="Unassembled WGS sequence"/>
</dbReference>
<comment type="caution">
    <text evidence="2">The sequence shown here is derived from an EMBL/GenBank/DDBJ whole genome shotgun (WGS) entry which is preliminary data.</text>
</comment>
<dbReference type="InterPro" id="IPR043502">
    <property type="entry name" value="DNA/RNA_pol_sf"/>
</dbReference>
<dbReference type="Gene3D" id="3.10.10.10">
    <property type="entry name" value="HIV Type 1 Reverse Transcriptase, subunit A, domain 1"/>
    <property type="match status" value="1"/>
</dbReference>
<dbReference type="InterPro" id="IPR053134">
    <property type="entry name" value="RNA-dir_DNA_polymerase"/>
</dbReference>
<keyword evidence="3" id="KW-1185">Reference proteome</keyword>
<dbReference type="CDD" id="cd00303">
    <property type="entry name" value="retropepsin_like"/>
    <property type="match status" value="1"/>
</dbReference>
<dbReference type="PANTHER" id="PTHR24559:SF444">
    <property type="entry name" value="REVERSE TRANSCRIPTASE DOMAIN-CONTAINING PROTEIN"/>
    <property type="match status" value="1"/>
</dbReference>
<dbReference type="Gene3D" id="2.40.70.10">
    <property type="entry name" value="Acid Proteases"/>
    <property type="match status" value="1"/>
</dbReference>
<protein>
    <submittedName>
        <fullName evidence="2">Uncharacterized protein</fullName>
    </submittedName>
</protein>
<sequence>MLVDTGSSTDIIYLSAFYKLHLHRSIIEGAHLTIFTGHSVDPLGVASLWVTMGKGLTTTTFWAQFTVVDIPDSSYNGLIGRPILTAIKAIVSPVHLKRARICYQESVPPANPGAANQESRHKRKDKDQGKTFRVGTNLDKHHTSQLIELIREFVDVFAWGMEDNPGVDPDLALHWLHVDPMFIPIKQRKKTLNEEKNLAIREEIASLLKAEAIRELQFPCWIANFVLVKKPNNKWQMCTNFTNLKKRCPKDFYSLPCLG</sequence>
<evidence type="ECO:0000313" key="3">
    <source>
        <dbReference type="Proteomes" id="UP001454036"/>
    </source>
</evidence>
<name>A0AAV3RNI7_LITER</name>
<dbReference type="PANTHER" id="PTHR24559">
    <property type="entry name" value="TRANSPOSON TY3-I GAG-POL POLYPROTEIN"/>
    <property type="match status" value="1"/>
</dbReference>
<organism evidence="2 3">
    <name type="scientific">Lithospermum erythrorhizon</name>
    <name type="common">Purple gromwell</name>
    <name type="synonym">Lithospermum officinale var. erythrorhizon</name>
    <dbReference type="NCBI Taxonomy" id="34254"/>
    <lineage>
        <taxon>Eukaryota</taxon>
        <taxon>Viridiplantae</taxon>
        <taxon>Streptophyta</taxon>
        <taxon>Embryophyta</taxon>
        <taxon>Tracheophyta</taxon>
        <taxon>Spermatophyta</taxon>
        <taxon>Magnoliopsida</taxon>
        <taxon>eudicotyledons</taxon>
        <taxon>Gunneridae</taxon>
        <taxon>Pentapetalae</taxon>
        <taxon>asterids</taxon>
        <taxon>lamiids</taxon>
        <taxon>Boraginales</taxon>
        <taxon>Boraginaceae</taxon>
        <taxon>Boraginoideae</taxon>
        <taxon>Lithospermeae</taxon>
        <taxon>Lithospermum</taxon>
    </lineage>
</organism>
<feature type="region of interest" description="Disordered" evidence="1">
    <location>
        <begin position="107"/>
        <end position="131"/>
    </location>
</feature>
<dbReference type="SUPFAM" id="SSF56672">
    <property type="entry name" value="DNA/RNA polymerases"/>
    <property type="match status" value="1"/>
</dbReference>
<accession>A0AAV3RNI7</accession>
<dbReference type="InterPro" id="IPR021109">
    <property type="entry name" value="Peptidase_aspartic_dom_sf"/>
</dbReference>
<gene>
    <name evidence="2" type="ORF">LIER_42136</name>
</gene>